<sequence>MRAARARCGGAGCALIVNPPGHRTVHDFHIHFFHYGGSYAASLKRKLEDMVCGKRGWQAGQLPCHGKAAFFPGFPGVFSEAYTGGGMSHASVIAWPASCGGQGTIVELAYGCSIEHQIRGDYDPNRR</sequence>
<reference evidence="1" key="1">
    <citation type="submission" date="2021-01" db="EMBL/GenBank/DDBJ databases">
        <authorList>
            <person name="Corre E."/>
            <person name="Pelletier E."/>
            <person name="Niang G."/>
            <person name="Scheremetjew M."/>
            <person name="Finn R."/>
            <person name="Kale V."/>
            <person name="Holt S."/>
            <person name="Cochrane G."/>
            <person name="Meng A."/>
            <person name="Brown T."/>
            <person name="Cohen L."/>
        </authorList>
    </citation>
    <scope>NUCLEOTIDE SEQUENCE</scope>
    <source>
        <strain evidence="1">SPMC142</strain>
    </source>
</reference>
<organism evidence="1">
    <name type="scientific">Strombidinopsis acuminata</name>
    <dbReference type="NCBI Taxonomy" id="141414"/>
    <lineage>
        <taxon>Eukaryota</taxon>
        <taxon>Sar</taxon>
        <taxon>Alveolata</taxon>
        <taxon>Ciliophora</taxon>
        <taxon>Intramacronucleata</taxon>
        <taxon>Spirotrichea</taxon>
        <taxon>Choreotrichia</taxon>
        <taxon>Choreotrichida</taxon>
        <taxon>Strombidinopsidae</taxon>
        <taxon>Strombidinopsis</taxon>
    </lineage>
</organism>
<evidence type="ECO:0000313" key="1">
    <source>
        <dbReference type="EMBL" id="CAE0566737.1"/>
    </source>
</evidence>
<dbReference type="EMBL" id="HBIQ01060035">
    <property type="protein sequence ID" value="CAE0566737.1"/>
    <property type="molecule type" value="Transcribed_RNA"/>
</dbReference>
<protein>
    <submittedName>
        <fullName evidence="1">Uncharacterized protein</fullName>
    </submittedName>
</protein>
<accession>A0A7S3WNT0</accession>
<proteinExistence type="predicted"/>
<name>A0A7S3WNT0_9SPIT</name>
<dbReference type="AlphaFoldDB" id="A0A7S3WNT0"/>
<gene>
    <name evidence="1" type="ORF">SACU0126_LOCUS19083</name>
</gene>